<dbReference type="Proteomes" id="UP001159363">
    <property type="component" value="Chromosome 6"/>
</dbReference>
<keyword evidence="3" id="KW-1185">Reference proteome</keyword>
<dbReference type="EMBL" id="JARBHB010000007">
    <property type="protein sequence ID" value="KAJ8879145.1"/>
    <property type="molecule type" value="Genomic_DNA"/>
</dbReference>
<feature type="region of interest" description="Disordered" evidence="1">
    <location>
        <begin position="520"/>
        <end position="554"/>
    </location>
</feature>
<feature type="compositionally biased region" description="Acidic residues" evidence="1">
    <location>
        <begin position="294"/>
        <end position="303"/>
    </location>
</feature>
<gene>
    <name evidence="2" type="ORF">PR048_019751</name>
</gene>
<name>A0ABQ9H4G9_9NEOP</name>
<feature type="compositionally biased region" description="Basic and acidic residues" evidence="1">
    <location>
        <begin position="85"/>
        <end position="115"/>
    </location>
</feature>
<proteinExistence type="predicted"/>
<feature type="region of interest" description="Disordered" evidence="1">
    <location>
        <begin position="77"/>
        <end position="117"/>
    </location>
</feature>
<feature type="region of interest" description="Disordered" evidence="1">
    <location>
        <begin position="281"/>
        <end position="303"/>
    </location>
</feature>
<organism evidence="2 3">
    <name type="scientific">Dryococelus australis</name>
    <dbReference type="NCBI Taxonomy" id="614101"/>
    <lineage>
        <taxon>Eukaryota</taxon>
        <taxon>Metazoa</taxon>
        <taxon>Ecdysozoa</taxon>
        <taxon>Arthropoda</taxon>
        <taxon>Hexapoda</taxon>
        <taxon>Insecta</taxon>
        <taxon>Pterygota</taxon>
        <taxon>Neoptera</taxon>
        <taxon>Polyneoptera</taxon>
        <taxon>Phasmatodea</taxon>
        <taxon>Verophasmatodea</taxon>
        <taxon>Anareolatae</taxon>
        <taxon>Phasmatidae</taxon>
        <taxon>Eurycanthinae</taxon>
        <taxon>Dryococelus</taxon>
    </lineage>
</organism>
<evidence type="ECO:0000313" key="3">
    <source>
        <dbReference type="Proteomes" id="UP001159363"/>
    </source>
</evidence>
<accession>A0ABQ9H4G9</accession>
<reference evidence="2 3" key="1">
    <citation type="submission" date="2023-02" db="EMBL/GenBank/DDBJ databases">
        <title>LHISI_Scaffold_Assembly.</title>
        <authorList>
            <person name="Stuart O.P."/>
            <person name="Cleave R."/>
            <person name="Magrath M.J.L."/>
            <person name="Mikheyev A.S."/>
        </authorList>
    </citation>
    <scope>NUCLEOTIDE SEQUENCE [LARGE SCALE GENOMIC DNA]</scope>
    <source>
        <strain evidence="2">Daus_M_001</strain>
        <tissue evidence="2">Leg muscle</tissue>
    </source>
</reference>
<evidence type="ECO:0000256" key="1">
    <source>
        <dbReference type="SAM" id="MobiDB-lite"/>
    </source>
</evidence>
<sequence>MATAISGTLICKLHTSWYRHIAYRIVLYDTSAVGKCKGAMGKTTHSLFPHPSSLKTYPPKVLRSPLHGGVRRTRAVATNLEEEDRSFRHEGEGGTEEYGHSSAHEGQPEGREHTAHSVGEQYADDEQVLVEAAQEAPDLLLRYLGRVDGAGYGERSAGHSRKKAASVQHLHLDSNIKILPGTTHDNSNLGMCSLAHSDQLPMTSSGNFSTCLLAHICSHSHIPSCISTNSFALNTLNLESQYPDQTDNTAPTRQISVATNEKGSEICLEADWESVHSTVNGLAGTHRGRPYDESPTDDVGDDEEQHGVLAADAVHDVAHGQDHGGGAEGHEGADPGQLCIAPDSSGRPAGDVHARTVPWPNAPSDTGTSTANGRVVAICTSSSVYVACSRERHLITVRWSSEECGVAKDPSLTEIDSSWCAVHAGESAIWAALNIEVLKPVRVKRGEYGVALEYEGGGKLEIPEKTHRLGASSGTIHMCEYTGAAPPGIEPVSSKWEAIPKSTRTESEIDECNVLGGSYHRSLNKTHGQAESSEPIPMYENPGSTATGIKPGLP</sequence>
<feature type="region of interest" description="Disordered" evidence="1">
    <location>
        <begin position="318"/>
        <end position="371"/>
    </location>
</feature>
<evidence type="ECO:0000313" key="2">
    <source>
        <dbReference type="EMBL" id="KAJ8879145.1"/>
    </source>
</evidence>
<protein>
    <submittedName>
        <fullName evidence="2">Uncharacterized protein</fullName>
    </submittedName>
</protein>
<comment type="caution">
    <text evidence="2">The sequence shown here is derived from an EMBL/GenBank/DDBJ whole genome shotgun (WGS) entry which is preliminary data.</text>
</comment>